<protein>
    <submittedName>
        <fullName evidence="2">Uncharacterized protein</fullName>
    </submittedName>
</protein>
<dbReference type="EMBL" id="ML977525">
    <property type="protein sequence ID" value="KAF2123563.1"/>
    <property type="molecule type" value="Genomic_DNA"/>
</dbReference>
<dbReference type="GeneID" id="54402619"/>
<keyword evidence="1" id="KW-0812">Transmembrane</keyword>
<evidence type="ECO:0000313" key="2">
    <source>
        <dbReference type="EMBL" id="KAF2123563.1"/>
    </source>
</evidence>
<dbReference type="RefSeq" id="XP_033517957.1">
    <property type="nucleotide sequence ID" value="XM_033662187.1"/>
</dbReference>
<accession>A0A6A5ZXD7</accession>
<feature type="transmembrane region" description="Helical" evidence="1">
    <location>
        <begin position="105"/>
        <end position="126"/>
    </location>
</feature>
<gene>
    <name evidence="2" type="ORF">P153DRAFT_148886</name>
</gene>
<evidence type="ECO:0000313" key="3">
    <source>
        <dbReference type="Proteomes" id="UP000799771"/>
    </source>
</evidence>
<organism evidence="2 3">
    <name type="scientific">Dothidotthia symphoricarpi CBS 119687</name>
    <dbReference type="NCBI Taxonomy" id="1392245"/>
    <lineage>
        <taxon>Eukaryota</taxon>
        <taxon>Fungi</taxon>
        <taxon>Dikarya</taxon>
        <taxon>Ascomycota</taxon>
        <taxon>Pezizomycotina</taxon>
        <taxon>Dothideomycetes</taxon>
        <taxon>Pleosporomycetidae</taxon>
        <taxon>Pleosporales</taxon>
        <taxon>Dothidotthiaceae</taxon>
        <taxon>Dothidotthia</taxon>
    </lineage>
</organism>
<keyword evidence="3" id="KW-1185">Reference proteome</keyword>
<name>A0A6A5ZXD7_9PLEO</name>
<reference evidence="2" key="1">
    <citation type="journal article" date="2020" name="Stud. Mycol.">
        <title>101 Dothideomycetes genomes: a test case for predicting lifestyles and emergence of pathogens.</title>
        <authorList>
            <person name="Haridas S."/>
            <person name="Albert R."/>
            <person name="Binder M."/>
            <person name="Bloem J."/>
            <person name="Labutti K."/>
            <person name="Salamov A."/>
            <person name="Andreopoulos B."/>
            <person name="Baker S."/>
            <person name="Barry K."/>
            <person name="Bills G."/>
            <person name="Bluhm B."/>
            <person name="Cannon C."/>
            <person name="Castanera R."/>
            <person name="Culley D."/>
            <person name="Daum C."/>
            <person name="Ezra D."/>
            <person name="Gonzalez J."/>
            <person name="Henrissat B."/>
            <person name="Kuo A."/>
            <person name="Liang C."/>
            <person name="Lipzen A."/>
            <person name="Lutzoni F."/>
            <person name="Magnuson J."/>
            <person name="Mondo S."/>
            <person name="Nolan M."/>
            <person name="Ohm R."/>
            <person name="Pangilinan J."/>
            <person name="Park H.-J."/>
            <person name="Ramirez L."/>
            <person name="Alfaro M."/>
            <person name="Sun H."/>
            <person name="Tritt A."/>
            <person name="Yoshinaga Y."/>
            <person name="Zwiers L.-H."/>
            <person name="Turgeon B."/>
            <person name="Goodwin S."/>
            <person name="Spatafora J."/>
            <person name="Crous P."/>
            <person name="Grigoriev I."/>
        </authorList>
    </citation>
    <scope>NUCLEOTIDE SEQUENCE</scope>
    <source>
        <strain evidence="2">CBS 119687</strain>
    </source>
</reference>
<keyword evidence="1" id="KW-1133">Transmembrane helix</keyword>
<sequence>MAHVLLEHHRCLFGVNTLRQCIDVCSGKRQDSPVFMFAHLALTASVGAEMLVKSELSVHTIMLRPTLKHRCASSLDSCDRPSPPSSSRHHLVAVSMWDAPRRYSIVVLLCSCPSVAALVGVFKTILP</sequence>
<keyword evidence="1" id="KW-0472">Membrane</keyword>
<evidence type="ECO:0000256" key="1">
    <source>
        <dbReference type="SAM" id="Phobius"/>
    </source>
</evidence>
<dbReference type="Proteomes" id="UP000799771">
    <property type="component" value="Unassembled WGS sequence"/>
</dbReference>
<proteinExistence type="predicted"/>
<dbReference type="AlphaFoldDB" id="A0A6A5ZXD7"/>